<evidence type="ECO:0000313" key="1">
    <source>
        <dbReference type="EMBL" id="RLP77478.1"/>
    </source>
</evidence>
<reference evidence="1 2" key="1">
    <citation type="submission" date="2018-10" db="EMBL/GenBank/DDBJ databases">
        <authorList>
            <person name="Li J."/>
        </authorList>
    </citation>
    <scope>NUCLEOTIDE SEQUENCE [LARGE SCALE GENOMIC DNA]</scope>
    <source>
        <strain evidence="1 2">IF 016277</strain>
    </source>
</reference>
<comment type="caution">
    <text evidence="1">The sequence shown here is derived from an EMBL/GenBank/DDBJ whole genome shotgun (WGS) entry which is preliminary data.</text>
</comment>
<organism evidence="1 2">
    <name type="scientific">Mycetocola tolaasinivorans</name>
    <dbReference type="NCBI Taxonomy" id="76635"/>
    <lineage>
        <taxon>Bacteria</taxon>
        <taxon>Bacillati</taxon>
        <taxon>Actinomycetota</taxon>
        <taxon>Actinomycetes</taxon>
        <taxon>Micrococcales</taxon>
        <taxon>Microbacteriaceae</taxon>
        <taxon>Mycetocola</taxon>
    </lineage>
</organism>
<name>A0A3L7ACM1_9MICO</name>
<keyword evidence="2" id="KW-1185">Reference proteome</keyword>
<dbReference type="OrthoDB" id="506341at2"/>
<dbReference type="EMBL" id="RCUX01000002">
    <property type="protein sequence ID" value="RLP77478.1"/>
    <property type="molecule type" value="Genomic_DNA"/>
</dbReference>
<dbReference type="AlphaFoldDB" id="A0A3L7ACM1"/>
<dbReference type="Proteomes" id="UP000272503">
    <property type="component" value="Unassembled WGS sequence"/>
</dbReference>
<protein>
    <submittedName>
        <fullName evidence="1">Uncharacterized protein</fullName>
    </submittedName>
</protein>
<sequence>MSAIQRRVPRRFHPGGATRGGPLLIATIAGALALGGCSPLGASGDLGAYTDEIRDIPGVTLATGTERTGNHLSRETTLHVEMDARADVLNAVRSRVCQAGAFSAQTTEYVVATAHTRVNWSVSGCPDLDVDPIAIATAAESTGITAAITLSRSDRVAARITETAGLAQTLPIARAIAPALEDAPTLLSGDGVEVHAENRAELTRVLEDSTAVSAERPITALQYTDVLMLALPAGGDPTAVSAAFEARDPEAAAAHPVVIVPGTSIAPAESERPDTTALVAWLGERGYATEAATNNRVSVALPNIDTVETLSAEIAERNTGRAAVSLTVAAQGPGQPAFTTVPHPAFRALTTRNNPYPGYADLYRAATANGLATAIELSPTSLRVTTASEAPAGEEESTLLFRLAQERQIPEVYLNGQPLVVSP</sequence>
<gene>
    <name evidence="1" type="ORF">D9V32_03255</name>
</gene>
<evidence type="ECO:0000313" key="2">
    <source>
        <dbReference type="Proteomes" id="UP000272503"/>
    </source>
</evidence>
<proteinExistence type="predicted"/>
<dbReference type="RefSeq" id="WP_147440379.1">
    <property type="nucleotide sequence ID" value="NZ_RCUX01000002.1"/>
</dbReference>
<accession>A0A3L7ACM1</accession>